<evidence type="ECO:0000256" key="2">
    <source>
        <dbReference type="PROSITE-ProRule" id="PRU00335"/>
    </source>
</evidence>
<feature type="domain" description="HTH tetR-type" evidence="3">
    <location>
        <begin position="5"/>
        <end position="65"/>
    </location>
</feature>
<evidence type="ECO:0000313" key="5">
    <source>
        <dbReference type="Proteomes" id="UP001161422"/>
    </source>
</evidence>
<protein>
    <recommendedName>
        <fullName evidence="3">HTH tetR-type domain-containing protein</fullName>
    </recommendedName>
</protein>
<proteinExistence type="predicted"/>
<dbReference type="EMBL" id="BSNC01000003">
    <property type="protein sequence ID" value="GLP95463.1"/>
    <property type="molecule type" value="Genomic_DNA"/>
</dbReference>
<dbReference type="SUPFAM" id="SSF46689">
    <property type="entry name" value="Homeodomain-like"/>
    <property type="match status" value="1"/>
</dbReference>
<keyword evidence="1 2" id="KW-0238">DNA-binding</keyword>
<dbReference type="Proteomes" id="UP001161422">
    <property type="component" value="Unassembled WGS sequence"/>
</dbReference>
<organism evidence="4 5">
    <name type="scientific">Paraferrimonas sedimenticola</name>
    <dbReference type="NCBI Taxonomy" id="375674"/>
    <lineage>
        <taxon>Bacteria</taxon>
        <taxon>Pseudomonadati</taxon>
        <taxon>Pseudomonadota</taxon>
        <taxon>Gammaproteobacteria</taxon>
        <taxon>Alteromonadales</taxon>
        <taxon>Ferrimonadaceae</taxon>
        <taxon>Paraferrimonas</taxon>
    </lineage>
</organism>
<dbReference type="GO" id="GO:0003677">
    <property type="term" value="F:DNA binding"/>
    <property type="evidence" value="ECO:0007669"/>
    <property type="project" value="UniProtKB-UniRule"/>
</dbReference>
<evidence type="ECO:0000259" key="3">
    <source>
        <dbReference type="PROSITE" id="PS50977"/>
    </source>
</evidence>
<keyword evidence="5" id="KW-1185">Reference proteome</keyword>
<evidence type="ECO:0000313" key="4">
    <source>
        <dbReference type="EMBL" id="GLP95463.1"/>
    </source>
</evidence>
<comment type="caution">
    <text evidence="4">The sequence shown here is derived from an EMBL/GenBank/DDBJ whole genome shotgun (WGS) entry which is preliminary data.</text>
</comment>
<dbReference type="RefSeq" id="WP_095505471.1">
    <property type="nucleotide sequence ID" value="NZ_BSNC01000003.1"/>
</dbReference>
<dbReference type="InterPro" id="IPR009057">
    <property type="entry name" value="Homeodomain-like_sf"/>
</dbReference>
<dbReference type="Gene3D" id="1.10.357.10">
    <property type="entry name" value="Tetracycline Repressor, domain 2"/>
    <property type="match status" value="1"/>
</dbReference>
<dbReference type="AlphaFoldDB" id="A0AA37RUL4"/>
<dbReference type="InterPro" id="IPR001647">
    <property type="entry name" value="HTH_TetR"/>
</dbReference>
<accession>A0AA37RUL4</accession>
<feature type="DNA-binding region" description="H-T-H motif" evidence="2">
    <location>
        <begin position="28"/>
        <end position="47"/>
    </location>
</feature>
<reference evidence="4" key="1">
    <citation type="journal article" date="2014" name="Int. J. Syst. Evol. Microbiol.">
        <title>Complete genome sequence of Corynebacterium casei LMG S-19264T (=DSM 44701T), isolated from a smear-ripened cheese.</title>
        <authorList>
            <consortium name="US DOE Joint Genome Institute (JGI-PGF)"/>
            <person name="Walter F."/>
            <person name="Albersmeier A."/>
            <person name="Kalinowski J."/>
            <person name="Ruckert C."/>
        </authorList>
    </citation>
    <scope>NUCLEOTIDE SEQUENCE</scope>
    <source>
        <strain evidence="4">NBRC 101628</strain>
    </source>
</reference>
<dbReference type="Pfam" id="PF00440">
    <property type="entry name" value="TetR_N"/>
    <property type="match status" value="1"/>
</dbReference>
<name>A0AA37RUL4_9GAMM</name>
<gene>
    <name evidence="4" type="ORF">GCM10007895_07690</name>
</gene>
<sequence length="215" mass="24910">MATRQQREIYLAKTARGLLRGQSSFNIHRCDLVEASGISRGTIYNHFPSEEALMVAVANEELRECLANLEVLNRVDVPPLFRFIMHHYWYLYDMQQQKKFAAAKLMVNEEILASACPSTTKDYRKLRHEYDQWNLAQLAGFDLNHGYNRVELLTNYLLGCRINCVDYPRPLDNAKAFEQFGYAIAQLLACANRPLPKWSDFEAFVEQWREPAKAA</sequence>
<reference evidence="4" key="2">
    <citation type="submission" date="2023-01" db="EMBL/GenBank/DDBJ databases">
        <title>Draft genome sequence of Paraferrimonas sedimenticola strain NBRC 101628.</title>
        <authorList>
            <person name="Sun Q."/>
            <person name="Mori K."/>
        </authorList>
    </citation>
    <scope>NUCLEOTIDE SEQUENCE</scope>
    <source>
        <strain evidence="4">NBRC 101628</strain>
    </source>
</reference>
<dbReference type="PROSITE" id="PS50977">
    <property type="entry name" value="HTH_TETR_2"/>
    <property type="match status" value="1"/>
</dbReference>
<evidence type="ECO:0000256" key="1">
    <source>
        <dbReference type="ARBA" id="ARBA00023125"/>
    </source>
</evidence>